<protein>
    <submittedName>
        <fullName evidence="2">STAS domain-containing protein</fullName>
    </submittedName>
</protein>
<dbReference type="Pfam" id="PF01740">
    <property type="entry name" value="STAS"/>
    <property type="match status" value="1"/>
</dbReference>
<reference evidence="2 3" key="1">
    <citation type="submission" date="2021-01" db="EMBL/GenBank/DDBJ databases">
        <title>Streptomyces acididurans sp. nov., isolated from a peat swamp forest soil.</title>
        <authorList>
            <person name="Chantavorakit T."/>
            <person name="Duangmal K."/>
        </authorList>
    </citation>
    <scope>NUCLEOTIDE SEQUENCE [LARGE SCALE GENOMIC DNA]</scope>
    <source>
        <strain evidence="2 3">KK5PA1</strain>
    </source>
</reference>
<dbReference type="InterPro" id="IPR002645">
    <property type="entry name" value="STAS_dom"/>
</dbReference>
<dbReference type="InterPro" id="IPR036513">
    <property type="entry name" value="STAS_dom_sf"/>
</dbReference>
<dbReference type="SUPFAM" id="SSF52091">
    <property type="entry name" value="SpoIIaa-like"/>
    <property type="match status" value="1"/>
</dbReference>
<dbReference type="Gene3D" id="3.30.750.24">
    <property type="entry name" value="STAS domain"/>
    <property type="match status" value="1"/>
</dbReference>
<dbReference type="CDD" id="cd07043">
    <property type="entry name" value="STAS_anti-anti-sigma_factors"/>
    <property type="match status" value="1"/>
</dbReference>
<dbReference type="Proteomes" id="UP000749040">
    <property type="component" value="Unassembled WGS sequence"/>
</dbReference>
<accession>A0ABS2U1S5</accession>
<dbReference type="PROSITE" id="PS50801">
    <property type="entry name" value="STAS"/>
    <property type="match status" value="1"/>
</dbReference>
<organism evidence="2 3">
    <name type="scientific">Actinacidiphila acididurans</name>
    <dbReference type="NCBI Taxonomy" id="2784346"/>
    <lineage>
        <taxon>Bacteria</taxon>
        <taxon>Bacillati</taxon>
        <taxon>Actinomycetota</taxon>
        <taxon>Actinomycetes</taxon>
        <taxon>Kitasatosporales</taxon>
        <taxon>Streptomycetaceae</taxon>
        <taxon>Actinacidiphila</taxon>
    </lineage>
</organism>
<dbReference type="EMBL" id="JADKYB010000019">
    <property type="protein sequence ID" value="MBM9508691.1"/>
    <property type="molecule type" value="Genomic_DNA"/>
</dbReference>
<comment type="caution">
    <text evidence="2">The sequence shown here is derived from an EMBL/GenBank/DDBJ whole genome shotgun (WGS) entry which is preliminary data.</text>
</comment>
<dbReference type="PANTHER" id="PTHR33495">
    <property type="entry name" value="ANTI-SIGMA FACTOR ANTAGONIST TM_1081-RELATED-RELATED"/>
    <property type="match status" value="1"/>
</dbReference>
<proteinExistence type="predicted"/>
<dbReference type="PANTHER" id="PTHR33495:SF2">
    <property type="entry name" value="ANTI-SIGMA FACTOR ANTAGONIST TM_1081-RELATED"/>
    <property type="match status" value="1"/>
</dbReference>
<evidence type="ECO:0000259" key="1">
    <source>
        <dbReference type="PROSITE" id="PS50801"/>
    </source>
</evidence>
<name>A0ABS2U1S5_9ACTN</name>
<gene>
    <name evidence="2" type="ORF">ITX44_29885</name>
</gene>
<keyword evidence="3" id="KW-1185">Reference proteome</keyword>
<dbReference type="RefSeq" id="WP_205360959.1">
    <property type="nucleotide sequence ID" value="NZ_JADKYB010000019.1"/>
</dbReference>
<evidence type="ECO:0000313" key="3">
    <source>
        <dbReference type="Proteomes" id="UP000749040"/>
    </source>
</evidence>
<sequence length="122" mass="12672">MTGQQGGAARVVRAGAELDWEGSQEFARQVRDAVDSGGAGLVVDLSAVAFADSSALHVLLEAHRDLADGGGRLVLAGPLRPEVDRLFEVTMTAGHFEFADDVRAALRALDSGRGLPTGTDAD</sequence>
<evidence type="ECO:0000313" key="2">
    <source>
        <dbReference type="EMBL" id="MBM9508691.1"/>
    </source>
</evidence>
<feature type="domain" description="STAS" evidence="1">
    <location>
        <begin position="11"/>
        <end position="109"/>
    </location>
</feature>